<evidence type="ECO:0000313" key="4">
    <source>
        <dbReference type="Proteomes" id="UP001499933"/>
    </source>
</evidence>
<comment type="caution">
    <text evidence="3">The sequence shown here is derived from an EMBL/GenBank/DDBJ whole genome shotgun (WGS) entry which is preliminary data.</text>
</comment>
<keyword evidence="4" id="KW-1185">Reference proteome</keyword>
<evidence type="ECO:0000313" key="3">
    <source>
        <dbReference type="EMBL" id="GAA1945641.1"/>
    </source>
</evidence>
<dbReference type="PANTHER" id="PTHR24094">
    <property type="entry name" value="SECRETED PROTEIN"/>
    <property type="match status" value="1"/>
</dbReference>
<dbReference type="Proteomes" id="UP001499933">
    <property type="component" value="Unassembled WGS sequence"/>
</dbReference>
<feature type="region of interest" description="Disordered" evidence="1">
    <location>
        <begin position="8"/>
        <end position="50"/>
    </location>
</feature>
<evidence type="ECO:0000256" key="1">
    <source>
        <dbReference type="SAM" id="MobiDB-lite"/>
    </source>
</evidence>
<feature type="compositionally biased region" description="Polar residues" evidence="1">
    <location>
        <begin position="38"/>
        <end position="50"/>
    </location>
</feature>
<reference evidence="3 4" key="1">
    <citation type="journal article" date="2019" name="Int. J. Syst. Evol. Microbiol.">
        <title>The Global Catalogue of Microorganisms (GCM) 10K type strain sequencing project: providing services to taxonomists for standard genome sequencing and annotation.</title>
        <authorList>
            <consortium name="The Broad Institute Genomics Platform"/>
            <consortium name="The Broad Institute Genome Sequencing Center for Infectious Disease"/>
            <person name="Wu L."/>
            <person name="Ma J."/>
        </authorList>
    </citation>
    <scope>NUCLEOTIDE SEQUENCE [LARGE SCALE GENOMIC DNA]</scope>
    <source>
        <strain evidence="3 4">JCM 14901</strain>
    </source>
</reference>
<gene>
    <name evidence="3" type="ORF">GCM10009776_04440</name>
</gene>
<name>A0ABN2Q6I7_9MICO</name>
<accession>A0ABN2Q6I7</accession>
<dbReference type="InterPro" id="IPR011089">
    <property type="entry name" value="GmrSD_C"/>
</dbReference>
<sequence>MIVIAVALGTPRQESAPSPDAVSAGVAPTAATPSATSIRTPSGSPPATASVSDADAAIARLAMLEVVAGYSDARYDRDRFGETWADVDRNGCDTRNDTLGRDLLDPVFKPGTRDCKVLSGLLVDPYDGTHVDFVSGRNTSALVQIDHVVALAWAWRHGAESWTDAQRTAFANDPRNLVAASEEMNQAKSDSGPSEWLPPVAELRCGYVENFVDVLDAYDLGIDPADKDAAQAVLERC</sequence>
<organism evidence="3 4">
    <name type="scientific">Microbacterium deminutum</name>
    <dbReference type="NCBI Taxonomy" id="344164"/>
    <lineage>
        <taxon>Bacteria</taxon>
        <taxon>Bacillati</taxon>
        <taxon>Actinomycetota</taxon>
        <taxon>Actinomycetes</taxon>
        <taxon>Micrococcales</taxon>
        <taxon>Microbacteriaceae</taxon>
        <taxon>Microbacterium</taxon>
    </lineage>
</organism>
<protein>
    <recommendedName>
        <fullName evidence="2">GmrSD restriction endonucleases C-terminal domain-containing protein</fullName>
    </recommendedName>
</protein>
<feature type="compositionally biased region" description="Low complexity" evidence="1">
    <location>
        <begin position="21"/>
        <end position="37"/>
    </location>
</feature>
<evidence type="ECO:0000259" key="2">
    <source>
        <dbReference type="Pfam" id="PF07510"/>
    </source>
</evidence>
<dbReference type="PANTHER" id="PTHR24094:SF15">
    <property type="entry name" value="AMP-DEPENDENT SYNTHETASE_LIGASE DOMAIN-CONTAINING PROTEIN-RELATED"/>
    <property type="match status" value="1"/>
</dbReference>
<dbReference type="Pfam" id="PF07510">
    <property type="entry name" value="GmrSD_C"/>
    <property type="match status" value="1"/>
</dbReference>
<dbReference type="EMBL" id="BAAAOG010000001">
    <property type="protein sequence ID" value="GAA1945641.1"/>
    <property type="molecule type" value="Genomic_DNA"/>
</dbReference>
<feature type="domain" description="GmrSD restriction endonucleases C-terminal" evidence="2">
    <location>
        <begin position="93"/>
        <end position="219"/>
    </location>
</feature>
<proteinExistence type="predicted"/>